<dbReference type="AlphaFoldDB" id="A0A835HI06"/>
<evidence type="ECO:0000259" key="2">
    <source>
        <dbReference type="PROSITE" id="PS50927"/>
    </source>
</evidence>
<accession>A0A835HI06</accession>
<proteinExistence type="predicted"/>
<dbReference type="CDD" id="cd00028">
    <property type="entry name" value="B_lectin"/>
    <property type="match status" value="1"/>
</dbReference>
<dbReference type="Gene3D" id="2.90.10.10">
    <property type="entry name" value="Bulb-type lectin domain"/>
    <property type="match status" value="2"/>
</dbReference>
<evidence type="ECO:0000256" key="1">
    <source>
        <dbReference type="ARBA" id="ARBA00022729"/>
    </source>
</evidence>
<dbReference type="InterPro" id="IPR036426">
    <property type="entry name" value="Bulb-type_lectin_dom_sf"/>
</dbReference>
<feature type="domain" description="Bulb-type lectin" evidence="2">
    <location>
        <begin position="49"/>
        <end position="164"/>
    </location>
</feature>
<evidence type="ECO:0000313" key="4">
    <source>
        <dbReference type="Proteomes" id="UP000631114"/>
    </source>
</evidence>
<protein>
    <recommendedName>
        <fullName evidence="2">Bulb-type lectin domain-containing protein</fullName>
    </recommendedName>
</protein>
<sequence>MAMAVLTVVMKNYSTTFLPIILFSLMVLLSPVIANSSPFNITIGSSLSTSSAENSYWLSPNGTFAFGFYQLPSTASADQYIVGIWIPKSSSKTLVWVANRDDPPFSAPSSILFTQYGNLVQVSGTKEIPLLSSVQSPASYAMFLDNGNLVLYNSYSHIVWESFDFPTDTILPGQTLKSGFSVVAKNSPSDYSTGRYSLKGEKLGAVKVYDDKDFHHHRLVRMEMKLNSDGRLYLVGWNGLTVTNLTKGEEHNETMAGNRVVYRATMDYDGAFSLYEEKLGFQMENSGCGTTSDCPEKCSLA</sequence>
<dbReference type="SMART" id="SM00108">
    <property type="entry name" value="B_lectin"/>
    <property type="match status" value="1"/>
</dbReference>
<dbReference type="PANTHER" id="PTHR47976:SF27">
    <property type="entry name" value="RECEPTOR-LIKE SERINE_THREONINE-PROTEIN KINASE"/>
    <property type="match status" value="1"/>
</dbReference>
<keyword evidence="1" id="KW-0732">Signal</keyword>
<dbReference type="Pfam" id="PF01453">
    <property type="entry name" value="B_lectin"/>
    <property type="match status" value="1"/>
</dbReference>
<dbReference type="InterPro" id="IPR051343">
    <property type="entry name" value="G-type_lectin_kinases/EP1-like"/>
</dbReference>
<dbReference type="Proteomes" id="UP000631114">
    <property type="component" value="Unassembled WGS sequence"/>
</dbReference>
<reference evidence="3 4" key="1">
    <citation type="submission" date="2020-10" db="EMBL/GenBank/DDBJ databases">
        <title>The Coptis chinensis genome and diversification of protoberbering-type alkaloids.</title>
        <authorList>
            <person name="Wang B."/>
            <person name="Shu S."/>
            <person name="Song C."/>
            <person name="Liu Y."/>
        </authorList>
    </citation>
    <scope>NUCLEOTIDE SEQUENCE [LARGE SCALE GENOMIC DNA]</scope>
    <source>
        <strain evidence="3">HL-2020</strain>
        <tissue evidence="3">Leaf</tissue>
    </source>
</reference>
<keyword evidence="4" id="KW-1185">Reference proteome</keyword>
<gene>
    <name evidence="3" type="ORF">IFM89_029917</name>
</gene>
<comment type="caution">
    <text evidence="3">The sequence shown here is derived from an EMBL/GenBank/DDBJ whole genome shotgun (WGS) entry which is preliminary data.</text>
</comment>
<dbReference type="EMBL" id="JADFTS010000007">
    <property type="protein sequence ID" value="KAF9598667.1"/>
    <property type="molecule type" value="Genomic_DNA"/>
</dbReference>
<dbReference type="PROSITE" id="PS50927">
    <property type="entry name" value="BULB_LECTIN"/>
    <property type="match status" value="1"/>
</dbReference>
<dbReference type="InterPro" id="IPR001480">
    <property type="entry name" value="Bulb-type_lectin_dom"/>
</dbReference>
<dbReference type="OrthoDB" id="1668230at2759"/>
<organism evidence="3 4">
    <name type="scientific">Coptis chinensis</name>
    <dbReference type="NCBI Taxonomy" id="261450"/>
    <lineage>
        <taxon>Eukaryota</taxon>
        <taxon>Viridiplantae</taxon>
        <taxon>Streptophyta</taxon>
        <taxon>Embryophyta</taxon>
        <taxon>Tracheophyta</taxon>
        <taxon>Spermatophyta</taxon>
        <taxon>Magnoliopsida</taxon>
        <taxon>Ranunculales</taxon>
        <taxon>Ranunculaceae</taxon>
        <taxon>Coptidoideae</taxon>
        <taxon>Coptis</taxon>
    </lineage>
</organism>
<evidence type="ECO:0000313" key="3">
    <source>
        <dbReference type="EMBL" id="KAF9598667.1"/>
    </source>
</evidence>
<dbReference type="SUPFAM" id="SSF51110">
    <property type="entry name" value="alpha-D-mannose-specific plant lectins"/>
    <property type="match status" value="1"/>
</dbReference>
<name>A0A835HI06_9MAGN</name>
<dbReference type="PANTHER" id="PTHR47976">
    <property type="entry name" value="G-TYPE LECTIN S-RECEPTOR-LIKE SERINE/THREONINE-PROTEIN KINASE SD2-5"/>
    <property type="match status" value="1"/>
</dbReference>